<reference evidence="1 2" key="1">
    <citation type="journal article" date="2012" name="Genome Biol.">
        <title>Genome and low-iron response of an oceanic diatom adapted to chronic iron limitation.</title>
        <authorList>
            <person name="Lommer M."/>
            <person name="Specht M."/>
            <person name="Roy A.S."/>
            <person name="Kraemer L."/>
            <person name="Andreson R."/>
            <person name="Gutowska M.A."/>
            <person name="Wolf J."/>
            <person name="Bergner S.V."/>
            <person name="Schilhabel M.B."/>
            <person name="Klostermeier U.C."/>
            <person name="Beiko R.G."/>
            <person name="Rosenstiel P."/>
            <person name="Hippler M."/>
            <person name="Laroche J."/>
        </authorList>
    </citation>
    <scope>NUCLEOTIDE SEQUENCE [LARGE SCALE GENOMIC DNA]</scope>
    <source>
        <strain evidence="1 2">CCMP1005</strain>
    </source>
</reference>
<organism evidence="1 2">
    <name type="scientific">Thalassiosira oceanica</name>
    <name type="common">Marine diatom</name>
    <dbReference type="NCBI Taxonomy" id="159749"/>
    <lineage>
        <taxon>Eukaryota</taxon>
        <taxon>Sar</taxon>
        <taxon>Stramenopiles</taxon>
        <taxon>Ochrophyta</taxon>
        <taxon>Bacillariophyta</taxon>
        <taxon>Coscinodiscophyceae</taxon>
        <taxon>Thalassiosirophycidae</taxon>
        <taxon>Thalassiosirales</taxon>
        <taxon>Thalassiosiraceae</taxon>
        <taxon>Thalassiosira</taxon>
    </lineage>
</organism>
<dbReference type="AlphaFoldDB" id="K0T2X5"/>
<comment type="caution">
    <text evidence="1">The sequence shown here is derived from an EMBL/GenBank/DDBJ whole genome shotgun (WGS) entry which is preliminary data.</text>
</comment>
<accession>K0T2X5</accession>
<evidence type="ECO:0000313" key="2">
    <source>
        <dbReference type="Proteomes" id="UP000266841"/>
    </source>
</evidence>
<feature type="non-terminal residue" evidence="1">
    <location>
        <position position="1"/>
    </location>
</feature>
<name>K0T2X5_THAOC</name>
<evidence type="ECO:0000313" key="1">
    <source>
        <dbReference type="EMBL" id="EJK71519.1"/>
    </source>
</evidence>
<protein>
    <submittedName>
        <fullName evidence="1">Uncharacterized protein</fullName>
    </submittedName>
</protein>
<dbReference type="Proteomes" id="UP000266841">
    <property type="component" value="Unassembled WGS sequence"/>
</dbReference>
<keyword evidence="2" id="KW-1185">Reference proteome</keyword>
<sequence length="49" mass="5201">IPRATLRLRTVPAVTTFGESWQGDSARTVVPSASLFCGLLIALDRDQGG</sequence>
<proteinExistence type="predicted"/>
<dbReference type="EMBL" id="AGNL01007138">
    <property type="protein sequence ID" value="EJK71519.1"/>
    <property type="molecule type" value="Genomic_DNA"/>
</dbReference>
<gene>
    <name evidence="1" type="ORF">THAOC_07031</name>
</gene>